<dbReference type="InterPro" id="IPR007060">
    <property type="entry name" value="FtsL/DivIC"/>
</dbReference>
<proteinExistence type="inferred from homology"/>
<comment type="function">
    <text evidence="7">Essential cell division protein. May link together the upstream cell division proteins, which are predominantly cytoplasmic, with the downstream cell division proteins, which are predominantly periplasmic.</text>
</comment>
<evidence type="ECO:0000256" key="5">
    <source>
        <dbReference type="ARBA" id="ARBA00023136"/>
    </source>
</evidence>
<dbReference type="GO" id="GO:0032153">
    <property type="term" value="C:cell division site"/>
    <property type="evidence" value="ECO:0007669"/>
    <property type="project" value="UniProtKB-UniRule"/>
</dbReference>
<sequence>MFRWLLITLLVLFVALQYRLWFGEANLRQVWSLEQEIEQQREENQTLSLRNKQLEAEVRDLKTGLSALEERARSELGMIQEGETFFQLVEPGRSKSQSE</sequence>
<protein>
    <recommendedName>
        <fullName evidence="7">Cell division protein FtsB</fullName>
    </recommendedName>
</protein>
<comment type="subcellular location">
    <subcellularLocation>
        <location evidence="7">Cell inner membrane</location>
        <topology evidence="7">Single-pass type II membrane protein</topology>
    </subcellularLocation>
    <text evidence="7">Localizes to the division septum.</text>
</comment>
<keyword evidence="9" id="KW-1185">Reference proteome</keyword>
<dbReference type="PANTHER" id="PTHR37485:SF1">
    <property type="entry name" value="CELL DIVISION PROTEIN FTSB"/>
    <property type="match status" value="1"/>
</dbReference>
<keyword evidence="6 7" id="KW-0131">Cell cycle</keyword>
<dbReference type="GO" id="GO:0043093">
    <property type="term" value="P:FtsZ-dependent cytokinesis"/>
    <property type="evidence" value="ECO:0007669"/>
    <property type="project" value="UniProtKB-UniRule"/>
</dbReference>
<dbReference type="GO" id="GO:0005886">
    <property type="term" value="C:plasma membrane"/>
    <property type="evidence" value="ECO:0007669"/>
    <property type="project" value="UniProtKB-SubCell"/>
</dbReference>
<evidence type="ECO:0000256" key="3">
    <source>
        <dbReference type="ARBA" id="ARBA00022692"/>
    </source>
</evidence>
<feature type="topological domain" description="Cytoplasmic" evidence="7">
    <location>
        <begin position="1"/>
        <end position="4"/>
    </location>
</feature>
<dbReference type="Proteomes" id="UP000640333">
    <property type="component" value="Unassembled WGS sequence"/>
</dbReference>
<comment type="subunit">
    <text evidence="7">Part of a complex composed of FtsB, FtsL and FtsQ.</text>
</comment>
<dbReference type="AlphaFoldDB" id="A0A8J7JX88"/>
<keyword evidence="3 7" id="KW-0812">Transmembrane</keyword>
<keyword evidence="7" id="KW-0997">Cell inner membrane</keyword>
<accession>A0A8J7JX88</accession>
<keyword evidence="1 7" id="KW-1003">Cell membrane</keyword>
<dbReference type="InterPro" id="IPR023081">
    <property type="entry name" value="Cell_div_FtsB"/>
</dbReference>
<dbReference type="GO" id="GO:0030428">
    <property type="term" value="C:cell septum"/>
    <property type="evidence" value="ECO:0007669"/>
    <property type="project" value="TreeGrafter"/>
</dbReference>
<dbReference type="HAMAP" id="MF_00599">
    <property type="entry name" value="FtsB"/>
    <property type="match status" value="1"/>
</dbReference>
<comment type="similarity">
    <text evidence="7">Belongs to the FtsB family.</text>
</comment>
<name>A0A8J7JX88_9GAMM</name>
<evidence type="ECO:0000256" key="1">
    <source>
        <dbReference type="ARBA" id="ARBA00022475"/>
    </source>
</evidence>
<evidence type="ECO:0000256" key="7">
    <source>
        <dbReference type="HAMAP-Rule" id="MF_00599"/>
    </source>
</evidence>
<keyword evidence="2 7" id="KW-0132">Cell division</keyword>
<dbReference type="PANTHER" id="PTHR37485">
    <property type="entry name" value="CELL DIVISION PROTEIN FTSB"/>
    <property type="match status" value="1"/>
</dbReference>
<keyword evidence="5 7" id="KW-0472">Membrane</keyword>
<gene>
    <name evidence="7 8" type="primary">ftsB</name>
    <name evidence="8" type="ORF">IOQ59_02175</name>
</gene>
<evidence type="ECO:0000256" key="2">
    <source>
        <dbReference type="ARBA" id="ARBA00022618"/>
    </source>
</evidence>
<dbReference type="Pfam" id="PF04977">
    <property type="entry name" value="DivIC"/>
    <property type="match status" value="1"/>
</dbReference>
<reference evidence="8" key="1">
    <citation type="submission" date="2020-10" db="EMBL/GenBank/DDBJ databases">
        <title>Bacterium isolated from coastal waters sediment.</title>
        <authorList>
            <person name="Chen R.-J."/>
            <person name="Lu D.-C."/>
            <person name="Zhu K.-L."/>
            <person name="Du Z.-J."/>
        </authorList>
    </citation>
    <scope>NUCLEOTIDE SEQUENCE</scope>
    <source>
        <strain evidence="8">N1Y112</strain>
    </source>
</reference>
<evidence type="ECO:0000256" key="6">
    <source>
        <dbReference type="ARBA" id="ARBA00023306"/>
    </source>
</evidence>
<dbReference type="EMBL" id="JADEYS010000001">
    <property type="protein sequence ID" value="MBE9396063.1"/>
    <property type="molecule type" value="Genomic_DNA"/>
</dbReference>
<dbReference type="NCBIfam" id="NF002058">
    <property type="entry name" value="PRK00888.1"/>
    <property type="match status" value="1"/>
</dbReference>
<keyword evidence="7" id="KW-0175">Coiled coil</keyword>
<evidence type="ECO:0000313" key="8">
    <source>
        <dbReference type="EMBL" id="MBE9396063.1"/>
    </source>
</evidence>
<organism evidence="8 9">
    <name type="scientific">Pontibacterium sinense</name>
    <dbReference type="NCBI Taxonomy" id="2781979"/>
    <lineage>
        <taxon>Bacteria</taxon>
        <taxon>Pseudomonadati</taxon>
        <taxon>Pseudomonadota</taxon>
        <taxon>Gammaproteobacteria</taxon>
        <taxon>Oceanospirillales</taxon>
        <taxon>Oceanospirillaceae</taxon>
        <taxon>Pontibacterium</taxon>
    </lineage>
</organism>
<feature type="coiled-coil region" evidence="7">
    <location>
        <begin position="30"/>
        <end position="71"/>
    </location>
</feature>
<keyword evidence="4 7" id="KW-1133">Transmembrane helix</keyword>
<evidence type="ECO:0000313" key="9">
    <source>
        <dbReference type="Proteomes" id="UP000640333"/>
    </source>
</evidence>
<evidence type="ECO:0000256" key="4">
    <source>
        <dbReference type="ARBA" id="ARBA00022989"/>
    </source>
</evidence>
<feature type="topological domain" description="Periplasmic" evidence="7">
    <location>
        <begin position="23"/>
        <end position="99"/>
    </location>
</feature>
<comment type="caution">
    <text evidence="8">The sequence shown here is derived from an EMBL/GenBank/DDBJ whole genome shotgun (WGS) entry which is preliminary data.</text>
</comment>